<evidence type="ECO:0008006" key="6">
    <source>
        <dbReference type="Google" id="ProtNLM"/>
    </source>
</evidence>
<feature type="domain" description="DUF4139" evidence="2">
    <location>
        <begin position="294"/>
        <end position="761"/>
    </location>
</feature>
<dbReference type="AlphaFoldDB" id="D8LRM9"/>
<dbReference type="InterPro" id="IPR037291">
    <property type="entry name" value="DUF4139"/>
</dbReference>
<dbReference type="InterPro" id="IPR025554">
    <property type="entry name" value="DUF4140"/>
</dbReference>
<accession>D8LRM9</accession>
<dbReference type="OrthoDB" id="10068793at2759"/>
<dbReference type="STRING" id="2880.D8LRM9"/>
<evidence type="ECO:0000256" key="1">
    <source>
        <dbReference type="SAM" id="MobiDB-lite"/>
    </source>
</evidence>
<proteinExistence type="predicted"/>
<protein>
    <recommendedName>
        <fullName evidence="6">DUF4139 domain-containing protein</fullName>
    </recommendedName>
</protein>
<evidence type="ECO:0000259" key="3">
    <source>
        <dbReference type="Pfam" id="PF13600"/>
    </source>
</evidence>
<feature type="region of interest" description="Disordered" evidence="1">
    <location>
        <begin position="86"/>
        <end position="114"/>
    </location>
</feature>
<dbReference type="EMBL" id="FN649751">
    <property type="protein sequence ID" value="CBN77790.1"/>
    <property type="molecule type" value="Genomic_DNA"/>
</dbReference>
<dbReference type="eggNOG" id="ENOG502QWQ0">
    <property type="taxonomic scope" value="Eukaryota"/>
</dbReference>
<dbReference type="Pfam" id="PF13598">
    <property type="entry name" value="DUF4139"/>
    <property type="match status" value="1"/>
</dbReference>
<organism evidence="4 5">
    <name type="scientific">Ectocarpus siliculosus</name>
    <name type="common">Brown alga</name>
    <name type="synonym">Conferva siliculosa</name>
    <dbReference type="NCBI Taxonomy" id="2880"/>
    <lineage>
        <taxon>Eukaryota</taxon>
        <taxon>Sar</taxon>
        <taxon>Stramenopiles</taxon>
        <taxon>Ochrophyta</taxon>
        <taxon>PX clade</taxon>
        <taxon>Phaeophyceae</taxon>
        <taxon>Ectocarpales</taxon>
        <taxon>Ectocarpaceae</taxon>
        <taxon>Ectocarpus</taxon>
    </lineage>
</organism>
<dbReference type="Proteomes" id="UP000002630">
    <property type="component" value="Linkage Group LG26"/>
</dbReference>
<evidence type="ECO:0000313" key="5">
    <source>
        <dbReference type="Proteomes" id="UP000002630"/>
    </source>
</evidence>
<keyword evidence="5" id="KW-1185">Reference proteome</keyword>
<dbReference type="PANTHER" id="PTHR31005">
    <property type="entry name" value="DUF4139 DOMAIN-CONTAINING PROTEIN"/>
    <property type="match status" value="1"/>
</dbReference>
<dbReference type="InParanoid" id="D8LRM9"/>
<dbReference type="PANTHER" id="PTHR31005:SF8">
    <property type="entry name" value="DUF4139 DOMAIN-CONTAINING PROTEIN"/>
    <property type="match status" value="1"/>
</dbReference>
<dbReference type="Pfam" id="PF13600">
    <property type="entry name" value="DUF4140"/>
    <property type="match status" value="1"/>
</dbReference>
<sequence>MANSTSPTVPNACSDPQKVSFSSLDAPVKRATVYKNRAEITRVVSFSPTDRVGLHKVELTGLPWNGSIEEQSLTVKGSGHCTILDASFSEDDSTVEDKPLSSATPSEKKENEQEQAKAVAALRTKMQALKEDHAVLETQLYRTEQLRQLADRVVDKATLAFEPSVGGRVSGARGGGDGDPAAAAAANAAQGSMDIASVSSALDWWESKRADIDERCHRITVHGKRVVDAMSKLDNEHAALTKHYIAAKAGGGRASAKGNFSFSKPKPFSKLKPQAKAKVVVTVDVEELLCPIELEVSYMSERASWLPSYSLRVDALTGCMSCTYFGRVSQSTNEDWEGVALKLSTAEPSARSTPPFLTTKTVSLKSTAAAPTQSPPPPPSHASAHLFGVTSVPGAGKTFEAAAPQAGGFMFDATPAPATAAPAAAPQAGGFFFGAAASAPTAAAGAAAAPTCFGGAAGAAATPAVGGFGFGFGAPGPIAAATEEGTGEEFVSSAPPPPPEAKPAVAQVEGGGVGAVTFAIEKPATVKGNGESTKLSVAVLQLSTDVVHYVVPSRDATAFLQANATNNTDYLLLASEDVSIFFDNSFVAKTSLTSVSPGESFQTFLGIDPAVKVKVAPPRKTSKQKGLFGKVDHVAHIHSTVISNKKKVPVTCVVIEALPLSTNEIIKVKLQQPAPAKVTESVEAVNDEALVDAGLAMFGGQGKDYEDDGGTTKGSTAAAPEVVKTGIAGITKGPTNHLAWVLKVAPQDDISIPLEYTVEWPIGKEVVFKE</sequence>
<feature type="region of interest" description="Disordered" evidence="1">
    <location>
        <begin position="484"/>
        <end position="503"/>
    </location>
</feature>
<reference evidence="4 5" key="1">
    <citation type="journal article" date="2010" name="Nature">
        <title>The Ectocarpus genome and the independent evolution of multicellularity in brown algae.</title>
        <authorList>
            <person name="Cock J.M."/>
            <person name="Sterck L."/>
            <person name="Rouze P."/>
            <person name="Scornet D."/>
            <person name="Allen A.E."/>
            <person name="Amoutzias G."/>
            <person name="Anthouard V."/>
            <person name="Artiguenave F."/>
            <person name="Aury J.M."/>
            <person name="Badger J.H."/>
            <person name="Beszteri B."/>
            <person name="Billiau K."/>
            <person name="Bonnet E."/>
            <person name="Bothwell J.H."/>
            <person name="Bowler C."/>
            <person name="Boyen C."/>
            <person name="Brownlee C."/>
            <person name="Carrano C.J."/>
            <person name="Charrier B."/>
            <person name="Cho G.Y."/>
            <person name="Coelho S.M."/>
            <person name="Collen J."/>
            <person name="Corre E."/>
            <person name="Da Silva C."/>
            <person name="Delage L."/>
            <person name="Delaroque N."/>
            <person name="Dittami S.M."/>
            <person name="Doulbeau S."/>
            <person name="Elias M."/>
            <person name="Farnham G."/>
            <person name="Gachon C.M."/>
            <person name="Gschloessl B."/>
            <person name="Heesch S."/>
            <person name="Jabbari K."/>
            <person name="Jubin C."/>
            <person name="Kawai H."/>
            <person name="Kimura K."/>
            <person name="Kloareg B."/>
            <person name="Kupper F.C."/>
            <person name="Lang D."/>
            <person name="Le Bail A."/>
            <person name="Leblanc C."/>
            <person name="Lerouge P."/>
            <person name="Lohr M."/>
            <person name="Lopez P.J."/>
            <person name="Martens C."/>
            <person name="Maumus F."/>
            <person name="Michel G."/>
            <person name="Miranda-Saavedra D."/>
            <person name="Morales J."/>
            <person name="Moreau H."/>
            <person name="Motomura T."/>
            <person name="Nagasato C."/>
            <person name="Napoli C.A."/>
            <person name="Nelson D.R."/>
            <person name="Nyvall-Collen P."/>
            <person name="Peters A.F."/>
            <person name="Pommier C."/>
            <person name="Potin P."/>
            <person name="Poulain J."/>
            <person name="Quesneville H."/>
            <person name="Read B."/>
            <person name="Rensing S.A."/>
            <person name="Ritter A."/>
            <person name="Rousvoal S."/>
            <person name="Samanta M."/>
            <person name="Samson G."/>
            <person name="Schroeder D.C."/>
            <person name="Segurens B."/>
            <person name="Strittmatter M."/>
            <person name="Tonon T."/>
            <person name="Tregear J.W."/>
            <person name="Valentin K."/>
            <person name="von Dassow P."/>
            <person name="Yamagishi T."/>
            <person name="Van de Peer Y."/>
            <person name="Wincker P."/>
        </authorList>
    </citation>
    <scope>NUCLEOTIDE SEQUENCE [LARGE SCALE GENOMIC DNA]</scope>
    <source>
        <strain evidence="5">Ec32 / CCAP1310/4</strain>
    </source>
</reference>
<name>D8LRM9_ECTSI</name>
<feature type="region of interest" description="Disordered" evidence="1">
    <location>
        <begin position="363"/>
        <end position="384"/>
    </location>
</feature>
<feature type="domain" description="DUF4140" evidence="3">
    <location>
        <begin position="31"/>
        <end position="140"/>
    </location>
</feature>
<evidence type="ECO:0000259" key="2">
    <source>
        <dbReference type="Pfam" id="PF13598"/>
    </source>
</evidence>
<evidence type="ECO:0000313" key="4">
    <source>
        <dbReference type="EMBL" id="CBN77790.1"/>
    </source>
</evidence>
<gene>
    <name evidence="4" type="ORF">Esi_0069_0058</name>
</gene>
<dbReference type="EMBL" id="FN648916">
    <property type="protein sequence ID" value="CBN77790.1"/>
    <property type="molecule type" value="Genomic_DNA"/>
</dbReference>
<dbReference type="NCBIfam" id="TIGR02231">
    <property type="entry name" value="mucoidy inhibitor MuiA family protein"/>
    <property type="match status" value="1"/>
</dbReference>
<dbReference type="InterPro" id="IPR011935">
    <property type="entry name" value="CHP02231"/>
</dbReference>